<organism evidence="8 9">
    <name type="scientific">Pediococcus inopinatus</name>
    <dbReference type="NCBI Taxonomy" id="114090"/>
    <lineage>
        <taxon>Bacteria</taxon>
        <taxon>Bacillati</taxon>
        <taxon>Bacillota</taxon>
        <taxon>Bacilli</taxon>
        <taxon>Lactobacillales</taxon>
        <taxon>Lactobacillaceae</taxon>
        <taxon>Pediococcus</taxon>
    </lineage>
</organism>
<evidence type="ECO:0000256" key="1">
    <source>
        <dbReference type="ARBA" id="ARBA00004651"/>
    </source>
</evidence>
<keyword evidence="3 6" id="KW-0812">Transmembrane</keyword>
<comment type="subcellular location">
    <subcellularLocation>
        <location evidence="1">Cell membrane</location>
        <topology evidence="1">Multi-pass membrane protein</topology>
    </subcellularLocation>
</comment>
<keyword evidence="9" id="KW-1185">Reference proteome</keyword>
<dbReference type="InterPro" id="IPR027379">
    <property type="entry name" value="CLS_N"/>
</dbReference>
<proteinExistence type="predicted"/>
<evidence type="ECO:0000256" key="3">
    <source>
        <dbReference type="ARBA" id="ARBA00022692"/>
    </source>
</evidence>
<evidence type="ECO:0000313" key="9">
    <source>
        <dbReference type="Proteomes" id="UP001302696"/>
    </source>
</evidence>
<reference evidence="9" key="1">
    <citation type="submission" date="2024-06" db="EMBL/GenBank/DDBJ databases">
        <authorList>
            <person name="Chang H.C."/>
            <person name="Mun S.Y."/>
        </authorList>
    </citation>
    <scope>NUCLEOTIDE SEQUENCE [LARGE SCALE GENOMIC DNA]</scope>
    <source>
        <strain evidence="9">KT1</strain>
    </source>
</reference>
<dbReference type="Proteomes" id="UP001302696">
    <property type="component" value="Chromosome"/>
</dbReference>
<keyword evidence="5 6" id="KW-0472">Membrane</keyword>
<evidence type="ECO:0000256" key="5">
    <source>
        <dbReference type="ARBA" id="ARBA00023136"/>
    </source>
</evidence>
<dbReference type="EMBL" id="CP104778">
    <property type="protein sequence ID" value="WPC21554.1"/>
    <property type="molecule type" value="Genomic_DNA"/>
</dbReference>
<evidence type="ECO:0000256" key="2">
    <source>
        <dbReference type="ARBA" id="ARBA00022475"/>
    </source>
</evidence>
<evidence type="ECO:0000256" key="6">
    <source>
        <dbReference type="SAM" id="Phobius"/>
    </source>
</evidence>
<dbReference type="RefSeq" id="WP_057772685.1">
    <property type="nucleotide sequence ID" value="NZ_BBIM01000045.1"/>
</dbReference>
<gene>
    <name evidence="8" type="ORF">N6G96_09880</name>
</gene>
<sequence length="67" mass="7752">MGKKHEFKKEYWPIVVLGGFIQLFAFIDILKSHEFKRGNKLIWSALVFVLPPFGALSYYGFGKVKTD</sequence>
<evidence type="ECO:0000259" key="7">
    <source>
        <dbReference type="Pfam" id="PF13396"/>
    </source>
</evidence>
<keyword evidence="2" id="KW-1003">Cell membrane</keyword>
<accession>A0ABZ0Q4F0</accession>
<feature type="domain" description="Cardiolipin synthase N-terminal" evidence="7">
    <location>
        <begin position="21"/>
        <end position="62"/>
    </location>
</feature>
<feature type="transmembrane region" description="Helical" evidence="6">
    <location>
        <begin position="42"/>
        <end position="61"/>
    </location>
</feature>
<evidence type="ECO:0000256" key="4">
    <source>
        <dbReference type="ARBA" id="ARBA00022989"/>
    </source>
</evidence>
<keyword evidence="4 6" id="KW-1133">Transmembrane helix</keyword>
<evidence type="ECO:0000313" key="8">
    <source>
        <dbReference type="EMBL" id="WPC21554.1"/>
    </source>
</evidence>
<name>A0ABZ0Q4F0_9LACO</name>
<dbReference type="Pfam" id="PF13396">
    <property type="entry name" value="PLDc_N"/>
    <property type="match status" value="1"/>
</dbReference>
<protein>
    <submittedName>
        <fullName evidence="8">PLD nuclease N-terminal domain-containing protein</fullName>
    </submittedName>
</protein>
<feature type="transmembrane region" description="Helical" evidence="6">
    <location>
        <begin position="12"/>
        <end position="30"/>
    </location>
</feature>